<dbReference type="OrthoDB" id="9774843at2"/>
<dbReference type="Gene3D" id="3.90.226.10">
    <property type="entry name" value="2-enoyl-CoA Hydratase, Chain A, domain 1"/>
    <property type="match status" value="1"/>
</dbReference>
<sequence>MSIDFHDQDGVALITINRPEKSNALDHEHYEALSEAWRRVRDDDAIRVAVITGAGERSFCAGADLKSFVGAPPSLAALMHTQQGQLLNRGLEVWKPVVAAVNGHCLGGGMTLLLATDLRVCVPTATFGLTEVRRGVFPANGGTQRVAQQLPHAIAMEMLLLGDAFDADAASRWGLVNRVVPREELLPAAMAYARRLAANAPLAVQAAKELALRSRDADLATGLRMEQLFLRLLQDSQDVAEGTRAFAERRAPRFEGQ</sequence>
<dbReference type="EMBL" id="UFQB01000002">
    <property type="protein sequence ID" value="SSW62697.1"/>
    <property type="molecule type" value="Genomic_DNA"/>
</dbReference>
<dbReference type="GO" id="GO:0006635">
    <property type="term" value="P:fatty acid beta-oxidation"/>
    <property type="evidence" value="ECO:0007669"/>
    <property type="project" value="TreeGrafter"/>
</dbReference>
<gene>
    <name evidence="4" type="primary">caiD_1</name>
    <name evidence="4" type="ORF">AGI3411_00545</name>
</gene>
<keyword evidence="5" id="KW-1185">Reference proteome</keyword>
<keyword evidence="2 4" id="KW-0456">Lyase</keyword>
<dbReference type="EC" id="4.2.1.149" evidence="4"/>
<evidence type="ECO:0000256" key="3">
    <source>
        <dbReference type="RuleBase" id="RU003707"/>
    </source>
</evidence>
<dbReference type="Proteomes" id="UP000289184">
    <property type="component" value="Unassembled WGS sequence"/>
</dbReference>
<dbReference type="PANTHER" id="PTHR11941">
    <property type="entry name" value="ENOYL-COA HYDRATASE-RELATED"/>
    <property type="match status" value="1"/>
</dbReference>
<dbReference type="Gene3D" id="1.10.12.10">
    <property type="entry name" value="Lyase 2-enoyl-coa Hydratase, Chain A, domain 2"/>
    <property type="match status" value="1"/>
</dbReference>
<organism evidence="4 5">
    <name type="scientific">Achromobacter agilis</name>
    <dbReference type="NCBI Taxonomy" id="1353888"/>
    <lineage>
        <taxon>Bacteria</taxon>
        <taxon>Pseudomonadati</taxon>
        <taxon>Pseudomonadota</taxon>
        <taxon>Betaproteobacteria</taxon>
        <taxon>Burkholderiales</taxon>
        <taxon>Alcaligenaceae</taxon>
        <taxon>Achromobacter</taxon>
    </lineage>
</organism>
<dbReference type="InterPro" id="IPR001753">
    <property type="entry name" value="Enoyl-CoA_hydra/iso"/>
</dbReference>
<dbReference type="CDD" id="cd06558">
    <property type="entry name" value="crotonase-like"/>
    <property type="match status" value="1"/>
</dbReference>
<dbReference type="InterPro" id="IPR029045">
    <property type="entry name" value="ClpP/crotonase-like_dom_sf"/>
</dbReference>
<dbReference type="SUPFAM" id="SSF52096">
    <property type="entry name" value="ClpP/crotonase"/>
    <property type="match status" value="1"/>
</dbReference>
<dbReference type="Pfam" id="PF00378">
    <property type="entry name" value="ECH_1"/>
    <property type="match status" value="1"/>
</dbReference>
<dbReference type="PROSITE" id="PS00166">
    <property type="entry name" value="ENOYL_COA_HYDRATASE"/>
    <property type="match status" value="1"/>
</dbReference>
<reference evidence="4 5" key="1">
    <citation type="submission" date="2018-07" db="EMBL/GenBank/DDBJ databases">
        <authorList>
            <person name="Peeters C."/>
        </authorList>
    </citation>
    <scope>NUCLEOTIDE SEQUENCE [LARGE SCALE GENOMIC DNA]</scope>
    <source>
        <strain evidence="4 5">LMG 3411</strain>
    </source>
</reference>
<evidence type="ECO:0000256" key="2">
    <source>
        <dbReference type="ARBA" id="ARBA00023239"/>
    </source>
</evidence>
<dbReference type="AlphaFoldDB" id="A0A446C490"/>
<dbReference type="FunFam" id="3.90.226.10:FF:000009">
    <property type="entry name" value="Carnitinyl-CoA dehydratase"/>
    <property type="match status" value="1"/>
</dbReference>
<evidence type="ECO:0000256" key="1">
    <source>
        <dbReference type="ARBA" id="ARBA00005254"/>
    </source>
</evidence>
<dbReference type="RefSeq" id="WP_129525886.1">
    <property type="nucleotide sequence ID" value="NZ_UFQB01000002.1"/>
</dbReference>
<dbReference type="InterPro" id="IPR014748">
    <property type="entry name" value="Enoyl-CoA_hydra_C"/>
</dbReference>
<dbReference type="GO" id="GO:0016829">
    <property type="term" value="F:lyase activity"/>
    <property type="evidence" value="ECO:0007669"/>
    <property type="project" value="UniProtKB-KW"/>
</dbReference>
<evidence type="ECO:0000313" key="5">
    <source>
        <dbReference type="Proteomes" id="UP000289184"/>
    </source>
</evidence>
<dbReference type="PANTHER" id="PTHR11941:SF54">
    <property type="entry name" value="ENOYL-COA HYDRATASE, MITOCHONDRIAL"/>
    <property type="match status" value="1"/>
</dbReference>
<protein>
    <submittedName>
        <fullName evidence="4">Carnitinyl-CoA dehydratase</fullName>
        <ecNumber evidence="4">4.2.1.149</ecNumber>
    </submittedName>
</protein>
<comment type="similarity">
    <text evidence="1 3">Belongs to the enoyl-CoA hydratase/isomerase family.</text>
</comment>
<evidence type="ECO:0000313" key="4">
    <source>
        <dbReference type="EMBL" id="SSW62697.1"/>
    </source>
</evidence>
<name>A0A446C490_9BURK</name>
<dbReference type="InterPro" id="IPR018376">
    <property type="entry name" value="Enoyl-CoA_hyd/isom_CS"/>
</dbReference>
<proteinExistence type="inferred from homology"/>
<accession>A0A446C490</accession>